<evidence type="ECO:0000313" key="2">
    <source>
        <dbReference type="EMBL" id="OCK77773.1"/>
    </source>
</evidence>
<dbReference type="EMBL" id="KV745101">
    <property type="protein sequence ID" value="OCK77773.1"/>
    <property type="molecule type" value="Genomic_DNA"/>
</dbReference>
<proteinExistence type="predicted"/>
<feature type="compositionally biased region" description="Acidic residues" evidence="1">
    <location>
        <begin position="152"/>
        <end position="163"/>
    </location>
</feature>
<feature type="compositionally biased region" description="Basic and acidic residues" evidence="1">
    <location>
        <begin position="393"/>
        <end position="402"/>
    </location>
</feature>
<evidence type="ECO:0000256" key="1">
    <source>
        <dbReference type="SAM" id="MobiDB-lite"/>
    </source>
</evidence>
<keyword evidence="3" id="KW-1185">Reference proteome</keyword>
<gene>
    <name evidence="2" type="ORF">K432DRAFT_384400</name>
</gene>
<dbReference type="AlphaFoldDB" id="A0A8E2E5W5"/>
<feature type="compositionally biased region" description="Polar residues" evidence="1">
    <location>
        <begin position="139"/>
        <end position="150"/>
    </location>
</feature>
<feature type="region of interest" description="Disordered" evidence="1">
    <location>
        <begin position="139"/>
        <end position="163"/>
    </location>
</feature>
<protein>
    <submittedName>
        <fullName evidence="2">Uncharacterized protein</fullName>
    </submittedName>
</protein>
<sequence>MGSQRAKMILIDGAPLSVDLNWNAGILQNTFIHSIQAFLAQRETHGSKPSRATSETDPKWRSMRLAPQAHIPADLSHQFIQPSFVSISTACIEEPVGRKSISFNSIPDDDSSILEANSRSSTQSQFLEHTFAFHEALASSQIEPRGTQSQNEENEETEETEDTADVCPTVSFGSTTTDNSSICALWHATTPTAVATSTAYPTHAPSTYQITPLLLLPSAAYLSSIQPQTPTPNLLTVILSISSPRTVLIRRTQKPMLLYDILVADETRSNFSITFWLPPPPPEEPEAGPQQLQHLRRTLEGLRAGNIVLVRNIALSAFRGIVSGQSLNPHISRVRTTIDVLAEGGTDAFSTGQLSYELRVKFESVKRWASLHVAPDVCVSDQAAHGSKRKGKRERECEREDLPPDTPDD</sequence>
<organism evidence="2 3">
    <name type="scientific">Lepidopterella palustris CBS 459.81</name>
    <dbReference type="NCBI Taxonomy" id="1314670"/>
    <lineage>
        <taxon>Eukaryota</taxon>
        <taxon>Fungi</taxon>
        <taxon>Dikarya</taxon>
        <taxon>Ascomycota</taxon>
        <taxon>Pezizomycotina</taxon>
        <taxon>Dothideomycetes</taxon>
        <taxon>Pleosporomycetidae</taxon>
        <taxon>Mytilinidiales</taxon>
        <taxon>Argynnaceae</taxon>
        <taxon>Lepidopterella</taxon>
    </lineage>
</organism>
<accession>A0A8E2E5W5</accession>
<reference evidence="2 3" key="1">
    <citation type="journal article" date="2016" name="Nat. Commun.">
        <title>Ectomycorrhizal ecology is imprinted in the genome of the dominant symbiotic fungus Cenococcum geophilum.</title>
        <authorList>
            <consortium name="DOE Joint Genome Institute"/>
            <person name="Peter M."/>
            <person name="Kohler A."/>
            <person name="Ohm R.A."/>
            <person name="Kuo A."/>
            <person name="Krutzmann J."/>
            <person name="Morin E."/>
            <person name="Arend M."/>
            <person name="Barry K.W."/>
            <person name="Binder M."/>
            <person name="Choi C."/>
            <person name="Clum A."/>
            <person name="Copeland A."/>
            <person name="Grisel N."/>
            <person name="Haridas S."/>
            <person name="Kipfer T."/>
            <person name="LaButti K."/>
            <person name="Lindquist E."/>
            <person name="Lipzen A."/>
            <person name="Maire R."/>
            <person name="Meier B."/>
            <person name="Mihaltcheva S."/>
            <person name="Molinier V."/>
            <person name="Murat C."/>
            <person name="Poggeler S."/>
            <person name="Quandt C.A."/>
            <person name="Sperisen C."/>
            <person name="Tritt A."/>
            <person name="Tisserant E."/>
            <person name="Crous P.W."/>
            <person name="Henrissat B."/>
            <person name="Nehls U."/>
            <person name="Egli S."/>
            <person name="Spatafora J.W."/>
            <person name="Grigoriev I.V."/>
            <person name="Martin F.M."/>
        </authorList>
    </citation>
    <scope>NUCLEOTIDE SEQUENCE [LARGE SCALE GENOMIC DNA]</scope>
    <source>
        <strain evidence="2 3">CBS 459.81</strain>
    </source>
</reference>
<evidence type="ECO:0000313" key="3">
    <source>
        <dbReference type="Proteomes" id="UP000250266"/>
    </source>
</evidence>
<feature type="region of interest" description="Disordered" evidence="1">
    <location>
        <begin position="381"/>
        <end position="409"/>
    </location>
</feature>
<name>A0A8E2E5W5_9PEZI</name>
<dbReference type="OrthoDB" id="5378679at2759"/>
<dbReference type="Proteomes" id="UP000250266">
    <property type="component" value="Unassembled WGS sequence"/>
</dbReference>